<accession>A0ABP3WY71</accession>
<dbReference type="Gene3D" id="2.50.20.10">
    <property type="entry name" value="Lipoprotein localisation LolA/LolB/LppX"/>
    <property type="match status" value="1"/>
</dbReference>
<keyword evidence="10 13" id="KW-0143">Chaperone</keyword>
<dbReference type="InterPro" id="IPR004565">
    <property type="entry name" value="OM_lipoprot_LolB"/>
</dbReference>
<sequence length="196" mass="22253">MVVLFFSALFIGGCATPVRENQSVDSKLHQQRLSAISQWQVKGRLAFKSTEEKVSAYMRWRQKNKEFDLTLTTFIGTTIMTMQNQPGFAQLEADEQIYTDIDASSLILQVTGWNIPVDKLALWIKGQYTRSDNVVFDDNGLLSSLTAKCRACAPWTLQYSRYKQVGDVWLPHDIVLTNSGDPNNQIKIKISAWQLT</sequence>
<evidence type="ECO:0000256" key="7">
    <source>
        <dbReference type="ARBA" id="ARBA00022927"/>
    </source>
</evidence>
<keyword evidence="15" id="KW-1185">Reference proteome</keyword>
<comment type="similarity">
    <text evidence="2 13">Belongs to the LolB family.</text>
</comment>
<reference evidence="15" key="1">
    <citation type="journal article" date="2019" name="Int. J. Syst. Evol. Microbiol.">
        <title>The Global Catalogue of Microorganisms (GCM) 10K type strain sequencing project: providing services to taxonomists for standard genome sequencing and annotation.</title>
        <authorList>
            <consortium name="The Broad Institute Genomics Platform"/>
            <consortium name="The Broad Institute Genome Sequencing Center for Infectious Disease"/>
            <person name="Wu L."/>
            <person name="Ma J."/>
        </authorList>
    </citation>
    <scope>NUCLEOTIDE SEQUENCE [LARGE SCALE GENOMIC DNA]</scope>
    <source>
        <strain evidence="15">JCM 15896</strain>
    </source>
</reference>
<evidence type="ECO:0000256" key="12">
    <source>
        <dbReference type="ARBA" id="ARBA00023288"/>
    </source>
</evidence>
<evidence type="ECO:0000313" key="15">
    <source>
        <dbReference type="Proteomes" id="UP001500359"/>
    </source>
</evidence>
<keyword evidence="12 14" id="KW-0449">Lipoprotein</keyword>
<evidence type="ECO:0000256" key="9">
    <source>
        <dbReference type="ARBA" id="ARBA00023139"/>
    </source>
</evidence>
<comment type="subunit">
    <text evidence="3 13">Monomer.</text>
</comment>
<evidence type="ECO:0000256" key="4">
    <source>
        <dbReference type="ARBA" id="ARBA00016202"/>
    </source>
</evidence>
<proteinExistence type="inferred from homology"/>
<evidence type="ECO:0000256" key="10">
    <source>
        <dbReference type="ARBA" id="ARBA00023186"/>
    </source>
</evidence>
<dbReference type="HAMAP" id="MF_00233">
    <property type="entry name" value="LolB"/>
    <property type="match status" value="1"/>
</dbReference>
<dbReference type="InterPro" id="IPR029046">
    <property type="entry name" value="LolA/LolB/LppX"/>
</dbReference>
<evidence type="ECO:0000256" key="5">
    <source>
        <dbReference type="ARBA" id="ARBA00022448"/>
    </source>
</evidence>
<evidence type="ECO:0000313" key="14">
    <source>
        <dbReference type="EMBL" id="GAA0858279.1"/>
    </source>
</evidence>
<keyword evidence="8 13" id="KW-0472">Membrane</keyword>
<organism evidence="14 15">
    <name type="scientific">Aliiglaciecola litoralis</name>
    <dbReference type="NCBI Taxonomy" id="582857"/>
    <lineage>
        <taxon>Bacteria</taxon>
        <taxon>Pseudomonadati</taxon>
        <taxon>Pseudomonadota</taxon>
        <taxon>Gammaproteobacteria</taxon>
        <taxon>Alteromonadales</taxon>
        <taxon>Alteromonadaceae</taxon>
        <taxon>Aliiglaciecola</taxon>
    </lineage>
</organism>
<gene>
    <name evidence="13 14" type="primary">lolB</name>
    <name evidence="14" type="ORF">GCM10009114_27290</name>
</gene>
<comment type="subcellular location">
    <subcellularLocation>
        <location evidence="1">Cell outer membrane</location>
        <topology evidence="1">Lipid-anchor</topology>
    </subcellularLocation>
</comment>
<evidence type="ECO:0000256" key="6">
    <source>
        <dbReference type="ARBA" id="ARBA00022729"/>
    </source>
</evidence>
<dbReference type="SUPFAM" id="SSF89392">
    <property type="entry name" value="Prokaryotic lipoproteins and lipoprotein localization factors"/>
    <property type="match status" value="1"/>
</dbReference>
<keyword evidence="9" id="KW-0564">Palmitate</keyword>
<dbReference type="EMBL" id="BAAAFD010000008">
    <property type="protein sequence ID" value="GAA0858279.1"/>
    <property type="molecule type" value="Genomic_DNA"/>
</dbReference>
<name>A0ABP3WY71_9ALTE</name>
<evidence type="ECO:0000256" key="8">
    <source>
        <dbReference type="ARBA" id="ARBA00023136"/>
    </source>
</evidence>
<keyword evidence="5 13" id="KW-0813">Transport</keyword>
<evidence type="ECO:0000256" key="2">
    <source>
        <dbReference type="ARBA" id="ARBA00009696"/>
    </source>
</evidence>
<protein>
    <recommendedName>
        <fullName evidence="4 13">Outer-membrane lipoprotein LolB</fullName>
    </recommendedName>
</protein>
<evidence type="ECO:0000256" key="13">
    <source>
        <dbReference type="HAMAP-Rule" id="MF_00233"/>
    </source>
</evidence>
<evidence type="ECO:0000256" key="11">
    <source>
        <dbReference type="ARBA" id="ARBA00023237"/>
    </source>
</evidence>
<keyword evidence="6" id="KW-0732">Signal</keyword>
<comment type="function">
    <text evidence="13">Plays a critical role in the incorporation of lipoproteins in the outer membrane after they are released by the LolA protein.</text>
</comment>
<dbReference type="Proteomes" id="UP001500359">
    <property type="component" value="Unassembled WGS sequence"/>
</dbReference>
<dbReference type="NCBIfam" id="TIGR00548">
    <property type="entry name" value="lolB"/>
    <property type="match status" value="1"/>
</dbReference>
<keyword evidence="7 13" id="KW-0653">Protein transport</keyword>
<dbReference type="CDD" id="cd16326">
    <property type="entry name" value="LolB"/>
    <property type="match status" value="1"/>
</dbReference>
<dbReference type="Pfam" id="PF03550">
    <property type="entry name" value="LolB"/>
    <property type="match status" value="1"/>
</dbReference>
<comment type="caution">
    <text evidence="14">The sequence shown here is derived from an EMBL/GenBank/DDBJ whole genome shotgun (WGS) entry which is preliminary data.</text>
</comment>
<keyword evidence="11 13" id="KW-0998">Cell outer membrane</keyword>
<evidence type="ECO:0000256" key="3">
    <source>
        <dbReference type="ARBA" id="ARBA00011245"/>
    </source>
</evidence>
<evidence type="ECO:0000256" key="1">
    <source>
        <dbReference type="ARBA" id="ARBA00004459"/>
    </source>
</evidence>